<evidence type="ECO:0000256" key="2">
    <source>
        <dbReference type="SAM" id="Phobius"/>
    </source>
</evidence>
<evidence type="ECO:0000256" key="3">
    <source>
        <dbReference type="SAM" id="SignalP"/>
    </source>
</evidence>
<dbReference type="EMBL" id="JABBXD010000015">
    <property type="protein sequence ID" value="MBD3587558.1"/>
    <property type="molecule type" value="Genomic_DNA"/>
</dbReference>
<feature type="transmembrane region" description="Helical" evidence="2">
    <location>
        <begin position="76"/>
        <end position="100"/>
    </location>
</feature>
<feature type="transmembrane region" description="Helical" evidence="2">
    <location>
        <begin position="657"/>
        <end position="678"/>
    </location>
</feature>
<reference evidence="4 5" key="1">
    <citation type="submission" date="2020-04" db="EMBL/GenBank/DDBJ databases">
        <title>Salinimonas sp. HHU 13199.</title>
        <authorList>
            <person name="Cui X."/>
            <person name="Zhang D."/>
        </authorList>
    </citation>
    <scope>NUCLEOTIDE SEQUENCE [LARGE SCALE GENOMIC DNA]</scope>
    <source>
        <strain evidence="4 5">HHU 13199</strain>
    </source>
</reference>
<evidence type="ECO:0000256" key="1">
    <source>
        <dbReference type="SAM" id="MobiDB-lite"/>
    </source>
</evidence>
<keyword evidence="2" id="KW-0812">Transmembrane</keyword>
<feature type="transmembrane region" description="Helical" evidence="2">
    <location>
        <begin position="538"/>
        <end position="560"/>
    </location>
</feature>
<name>A0ABR8LPL7_9ALTE</name>
<proteinExistence type="predicted"/>
<dbReference type="RefSeq" id="WP_191026612.1">
    <property type="nucleotide sequence ID" value="NZ_JABBXD010000015.1"/>
</dbReference>
<evidence type="ECO:0000313" key="4">
    <source>
        <dbReference type="EMBL" id="MBD3587558.1"/>
    </source>
</evidence>
<dbReference type="NCBIfam" id="TIGR04346">
    <property type="entry name" value="DotA_TraY"/>
    <property type="match status" value="1"/>
</dbReference>
<feature type="region of interest" description="Disordered" evidence="1">
    <location>
        <begin position="727"/>
        <end position="753"/>
    </location>
</feature>
<keyword evidence="2" id="KW-0472">Membrane</keyword>
<keyword evidence="3" id="KW-0732">Signal</keyword>
<dbReference type="InterPro" id="IPR027628">
    <property type="entry name" value="DotA_TraY"/>
</dbReference>
<feature type="transmembrane region" description="Helical" evidence="2">
    <location>
        <begin position="620"/>
        <end position="645"/>
    </location>
</feature>
<organism evidence="4 5">
    <name type="scientific">Salinimonas profundi</name>
    <dbReference type="NCBI Taxonomy" id="2729140"/>
    <lineage>
        <taxon>Bacteria</taxon>
        <taxon>Pseudomonadati</taxon>
        <taxon>Pseudomonadota</taxon>
        <taxon>Gammaproteobacteria</taxon>
        <taxon>Alteromonadales</taxon>
        <taxon>Alteromonadaceae</taxon>
        <taxon>Alteromonas/Salinimonas group</taxon>
        <taxon>Salinimonas</taxon>
    </lineage>
</organism>
<feature type="signal peptide" evidence="3">
    <location>
        <begin position="1"/>
        <end position="22"/>
    </location>
</feature>
<feature type="chain" id="PRO_5047288663" evidence="3">
    <location>
        <begin position="23"/>
        <end position="753"/>
    </location>
</feature>
<sequence length="753" mass="81324">MKNWCFITLTVLLFLISGKAVAQEEGGSDVYESEPIIENPNDLGVQVLRGVLGDVTNIISGGELPQKPDTVLGSVMLAWCGALAVVATLLVAFGGFKWFFGSIHSGKMNEQKLDSTGVPVRMVIALVSVVPLAAGYCFYQLVHIYLTGHSLSVANNLSDKATSFMSVGAFHQKTLPINSDEIAAQAFETLVCAHGINAAEGTASGETVITPSIVIDLEGTGDNATNIYGIKYGDESDSWFKVGGYSDKACGEYVIEFSEPDFRMTTDGRAENNLLNGNYAALQNLFNEMSKPAADFVNKVYISDADHEDLRIIKKQTKLAIENLAAEYNNAIRLARIDYANEKSLELEKPDSELPNYLKSTPSFLDNYSLNDIGFIGLGSTWWVDSIRTQAFTSMLTSMEVQASNIEDKALHHEDLTELWSLVDKVTEGRSGRLSSASTENIDYLSHLEDKAMSWLIGASLRTVNETNDPLFALMELGHEMIVTAETLIALLLTANITVEVSDNLSRVEVTSLPFIGTMLETGKAIATGTAEGMAKQIATGLMLLIALLLTMGVYLAFYLPTIPLMHWLGGVIGAFSAALEQIILAPIHGISHAFTDGHGFVGERAKQGYILAFGSFLRFPMLVISFIVVYPLLLMMGYITFLLWTPFAESMSSTTTTGIVSFFGLTAALIAVCVSVIERVFSIMHEINDKALRALGHGADSMGAQGYVHSGNQQFSTVQSTISKAPEGLGGVTPQGGNIPGPLEGTQNKDLK</sequence>
<dbReference type="Proteomes" id="UP000624419">
    <property type="component" value="Unassembled WGS sequence"/>
</dbReference>
<gene>
    <name evidence="4" type="ORF">HHX48_17605</name>
</gene>
<keyword evidence="5" id="KW-1185">Reference proteome</keyword>
<protein>
    <submittedName>
        <fullName evidence="4">DotA/TraY family protein</fullName>
    </submittedName>
</protein>
<feature type="transmembrane region" description="Helical" evidence="2">
    <location>
        <begin position="120"/>
        <end position="142"/>
    </location>
</feature>
<evidence type="ECO:0000313" key="5">
    <source>
        <dbReference type="Proteomes" id="UP000624419"/>
    </source>
</evidence>
<accession>A0ABR8LPL7</accession>
<keyword evidence="2" id="KW-1133">Transmembrane helix</keyword>
<comment type="caution">
    <text evidence="4">The sequence shown here is derived from an EMBL/GenBank/DDBJ whole genome shotgun (WGS) entry which is preliminary data.</text>
</comment>